<sequence length="263" mass="27926">MEYIGYLASILIGITLGLIGGGGSILTIPILVYLFNINPKLATTYSLFIVGFTAAIGAVRHYRMGNIMLKPALLFAVPSLATLIFVRKSILPLLPETIFSSGGFTFTKGALIMALFAVLMVAASYSMISKGTDHPIKTQTSTVKTMLIGALVGIVTGFLGAGGGFLIIPALLFFNGMSMKQAVGTSLLIIAFNSLFGFLGDVVNGIAINYAFLLTIAIFATVGIFIGTLLSKKIDGAKLKPAFGWFVLVMGIYIITKELFFPK</sequence>
<dbReference type="RefSeq" id="WP_091141355.1">
    <property type="nucleotide sequence ID" value="NZ_FMVF01000005.1"/>
</dbReference>
<keyword evidence="7" id="KW-1185">Reference proteome</keyword>
<dbReference type="InterPro" id="IPR002781">
    <property type="entry name" value="TM_pro_TauE-like"/>
</dbReference>
<reference evidence="6 7" key="1">
    <citation type="submission" date="2016-10" db="EMBL/GenBank/DDBJ databases">
        <authorList>
            <person name="de Groot N.N."/>
        </authorList>
    </citation>
    <scope>NUCLEOTIDE SEQUENCE [LARGE SCALE GENOMIC DNA]</scope>
    <source>
        <strain evidence="6 7">CGMCC 1.7031</strain>
    </source>
</reference>
<evidence type="ECO:0000256" key="2">
    <source>
        <dbReference type="ARBA" id="ARBA00022692"/>
    </source>
</evidence>
<keyword evidence="2 5" id="KW-0812">Transmembrane</keyword>
<feature type="transmembrane region" description="Helical" evidence="5">
    <location>
        <begin position="6"/>
        <end position="35"/>
    </location>
</feature>
<dbReference type="Proteomes" id="UP000199354">
    <property type="component" value="Unassembled WGS sequence"/>
</dbReference>
<keyword evidence="3 5" id="KW-1133">Transmembrane helix</keyword>
<evidence type="ECO:0000313" key="7">
    <source>
        <dbReference type="Proteomes" id="UP000199354"/>
    </source>
</evidence>
<proteinExistence type="inferred from homology"/>
<feature type="transmembrane region" description="Helical" evidence="5">
    <location>
        <begin position="106"/>
        <end position="128"/>
    </location>
</feature>
<keyword evidence="4 5" id="KW-0472">Membrane</keyword>
<feature type="transmembrane region" description="Helical" evidence="5">
    <location>
        <begin position="148"/>
        <end position="174"/>
    </location>
</feature>
<name>A0A1G5F364_9FLAO</name>
<protein>
    <recommendedName>
        <fullName evidence="5">Probable membrane transporter protein</fullName>
    </recommendedName>
</protein>
<evidence type="ECO:0000256" key="1">
    <source>
        <dbReference type="ARBA" id="ARBA00004141"/>
    </source>
</evidence>
<evidence type="ECO:0000256" key="4">
    <source>
        <dbReference type="ARBA" id="ARBA00023136"/>
    </source>
</evidence>
<comment type="subcellular location">
    <subcellularLocation>
        <location evidence="5">Cell membrane</location>
        <topology evidence="5">Multi-pass membrane protein</topology>
    </subcellularLocation>
    <subcellularLocation>
        <location evidence="1">Membrane</location>
        <topology evidence="1">Multi-pass membrane protein</topology>
    </subcellularLocation>
</comment>
<feature type="transmembrane region" description="Helical" evidence="5">
    <location>
        <begin position="68"/>
        <end position="86"/>
    </location>
</feature>
<dbReference type="Pfam" id="PF01925">
    <property type="entry name" value="TauE"/>
    <property type="match status" value="1"/>
</dbReference>
<dbReference type="PANTHER" id="PTHR43701:SF2">
    <property type="entry name" value="MEMBRANE TRANSPORTER PROTEIN YJNA-RELATED"/>
    <property type="match status" value="1"/>
</dbReference>
<dbReference type="InterPro" id="IPR051598">
    <property type="entry name" value="TSUP/Inactive_protease-like"/>
</dbReference>
<dbReference type="PANTHER" id="PTHR43701">
    <property type="entry name" value="MEMBRANE TRANSPORTER PROTEIN MJ0441-RELATED"/>
    <property type="match status" value="1"/>
</dbReference>
<dbReference type="OrthoDB" id="8559161at2"/>
<feature type="transmembrane region" description="Helical" evidence="5">
    <location>
        <begin position="42"/>
        <end position="62"/>
    </location>
</feature>
<evidence type="ECO:0000256" key="5">
    <source>
        <dbReference type="RuleBase" id="RU363041"/>
    </source>
</evidence>
<feature type="transmembrane region" description="Helical" evidence="5">
    <location>
        <begin position="242"/>
        <end position="261"/>
    </location>
</feature>
<dbReference type="EMBL" id="FMVF01000005">
    <property type="protein sequence ID" value="SCY33689.1"/>
    <property type="molecule type" value="Genomic_DNA"/>
</dbReference>
<feature type="transmembrane region" description="Helical" evidence="5">
    <location>
        <begin position="206"/>
        <end position="230"/>
    </location>
</feature>
<keyword evidence="5" id="KW-1003">Cell membrane</keyword>
<evidence type="ECO:0000313" key="6">
    <source>
        <dbReference type="EMBL" id="SCY33689.1"/>
    </source>
</evidence>
<dbReference type="GO" id="GO:0005886">
    <property type="term" value="C:plasma membrane"/>
    <property type="evidence" value="ECO:0007669"/>
    <property type="project" value="UniProtKB-SubCell"/>
</dbReference>
<feature type="transmembrane region" description="Helical" evidence="5">
    <location>
        <begin position="181"/>
        <end position="200"/>
    </location>
</feature>
<comment type="similarity">
    <text evidence="5">Belongs to the 4-toluene sulfonate uptake permease (TSUP) (TC 2.A.102) family.</text>
</comment>
<gene>
    <name evidence="6" type="ORF">SAMN02927903_01149</name>
</gene>
<accession>A0A1G5F364</accession>
<organism evidence="6 7">
    <name type="scientific">Flavobacterium caeni</name>
    <dbReference type="NCBI Taxonomy" id="490189"/>
    <lineage>
        <taxon>Bacteria</taxon>
        <taxon>Pseudomonadati</taxon>
        <taxon>Bacteroidota</taxon>
        <taxon>Flavobacteriia</taxon>
        <taxon>Flavobacteriales</taxon>
        <taxon>Flavobacteriaceae</taxon>
        <taxon>Flavobacterium</taxon>
    </lineage>
</organism>
<dbReference type="AlphaFoldDB" id="A0A1G5F364"/>
<evidence type="ECO:0000256" key="3">
    <source>
        <dbReference type="ARBA" id="ARBA00022989"/>
    </source>
</evidence>
<dbReference type="STRING" id="490189.SAMN02927903_01149"/>